<evidence type="ECO:0000313" key="2">
    <source>
        <dbReference type="EMBL" id="GAX26212.1"/>
    </source>
</evidence>
<keyword evidence="1" id="KW-0472">Membrane</keyword>
<keyword evidence="1" id="KW-1133">Transmembrane helix</keyword>
<comment type="caution">
    <text evidence="2">The sequence shown here is derived from an EMBL/GenBank/DDBJ whole genome shotgun (WGS) entry which is preliminary data.</text>
</comment>
<dbReference type="Proteomes" id="UP000198406">
    <property type="component" value="Unassembled WGS sequence"/>
</dbReference>
<proteinExistence type="predicted"/>
<dbReference type="EMBL" id="BDSP01000240">
    <property type="protein sequence ID" value="GAX26212.1"/>
    <property type="molecule type" value="Genomic_DNA"/>
</dbReference>
<keyword evidence="3" id="KW-1185">Reference proteome</keyword>
<gene>
    <name evidence="2" type="ORF">FisN_16Lh034</name>
</gene>
<evidence type="ECO:0008006" key="4">
    <source>
        <dbReference type="Google" id="ProtNLM"/>
    </source>
</evidence>
<name>A0A1Z5KJD6_FISSO</name>
<accession>A0A1Z5KJD6</accession>
<dbReference type="InParanoid" id="A0A1Z5KJD6"/>
<evidence type="ECO:0000256" key="1">
    <source>
        <dbReference type="SAM" id="Phobius"/>
    </source>
</evidence>
<keyword evidence="1" id="KW-0812">Transmembrane</keyword>
<organism evidence="2 3">
    <name type="scientific">Fistulifera solaris</name>
    <name type="common">Oleaginous diatom</name>
    <dbReference type="NCBI Taxonomy" id="1519565"/>
    <lineage>
        <taxon>Eukaryota</taxon>
        <taxon>Sar</taxon>
        <taxon>Stramenopiles</taxon>
        <taxon>Ochrophyta</taxon>
        <taxon>Bacillariophyta</taxon>
        <taxon>Bacillariophyceae</taxon>
        <taxon>Bacillariophycidae</taxon>
        <taxon>Naviculales</taxon>
        <taxon>Naviculaceae</taxon>
        <taxon>Fistulifera</taxon>
    </lineage>
</organism>
<feature type="transmembrane region" description="Helical" evidence="1">
    <location>
        <begin position="16"/>
        <end position="40"/>
    </location>
</feature>
<dbReference type="OrthoDB" id="10006218at2759"/>
<reference evidence="2 3" key="1">
    <citation type="journal article" date="2015" name="Plant Cell">
        <title>Oil accumulation by the oleaginous diatom Fistulifera solaris as revealed by the genome and transcriptome.</title>
        <authorList>
            <person name="Tanaka T."/>
            <person name="Maeda Y."/>
            <person name="Veluchamy A."/>
            <person name="Tanaka M."/>
            <person name="Abida H."/>
            <person name="Marechal E."/>
            <person name="Bowler C."/>
            <person name="Muto M."/>
            <person name="Sunaga Y."/>
            <person name="Tanaka M."/>
            <person name="Yoshino T."/>
            <person name="Taniguchi T."/>
            <person name="Fukuda Y."/>
            <person name="Nemoto M."/>
            <person name="Matsumoto M."/>
            <person name="Wong P.S."/>
            <person name="Aburatani S."/>
            <person name="Fujibuchi W."/>
        </authorList>
    </citation>
    <scope>NUCLEOTIDE SEQUENCE [LARGE SCALE GENOMIC DNA]</scope>
    <source>
        <strain evidence="2 3">JPCC DA0580</strain>
    </source>
</reference>
<evidence type="ECO:0000313" key="3">
    <source>
        <dbReference type="Proteomes" id="UP000198406"/>
    </source>
</evidence>
<protein>
    <recommendedName>
        <fullName evidence="4">Methyltransferase FkbM domain-containing protein</fullName>
    </recommendedName>
</protein>
<dbReference type="AlphaFoldDB" id="A0A1Z5KJD6"/>
<sequence length="392" mass="43256">MVKIINRPKLSTGSSTFYAVIGGLTVTSIFLFSLSGGVGVPDFSSLENLQGSSYSGALVSHAENGIALKSWRKKLREACENAKSESDVLAIEKINKLGFEYPSNPVAQPRNDNAVVRCKHVVMDFGANIGDTSGHVIDSGMIPCDRTKDLKAKTSFVHFDVKTKRFENAANRNPLTHNLVNLMTKFGTLTGPEDYCYYGVEGNPVFTQRLQAIEDFVMSMRPRPIQHMHFFTESVGAGEDGMTKLYLDTVNTDQNFWGSSIFKDHQDVRKSAEEAGKSADTIAADVMGYTIGTLMRKTLIAFDPAASPEERKGNHLVLKVDIEGGEYPLLHQAVEEGTLCEFTKMGNTADLFIEFHSARVTGKHDYVGKTKQMKEALEKCGVTFRNLAAWWA</sequence>